<feature type="domain" description="Pirin N-terminal" evidence="4">
    <location>
        <begin position="26"/>
        <end position="118"/>
    </location>
</feature>
<dbReference type="PANTHER" id="PTHR13903">
    <property type="entry name" value="PIRIN-RELATED"/>
    <property type="match status" value="1"/>
</dbReference>
<dbReference type="CDD" id="cd02909">
    <property type="entry name" value="cupin_pirin_N"/>
    <property type="match status" value="1"/>
</dbReference>
<evidence type="ECO:0000256" key="2">
    <source>
        <dbReference type="PIRSR" id="PIRSR006232-1"/>
    </source>
</evidence>
<dbReference type="AlphaFoldDB" id="A0A9N8WR13"/>
<feature type="domain" description="Pirin C-terminal" evidence="5">
    <location>
        <begin position="173"/>
        <end position="277"/>
    </location>
</feature>
<dbReference type="InterPro" id="IPR008778">
    <property type="entry name" value="Pirin_C_dom"/>
</dbReference>
<organism evidence="6 7">
    <name type="scientific">Paraglomus brasilianum</name>
    <dbReference type="NCBI Taxonomy" id="144538"/>
    <lineage>
        <taxon>Eukaryota</taxon>
        <taxon>Fungi</taxon>
        <taxon>Fungi incertae sedis</taxon>
        <taxon>Mucoromycota</taxon>
        <taxon>Glomeromycotina</taxon>
        <taxon>Glomeromycetes</taxon>
        <taxon>Paraglomerales</taxon>
        <taxon>Paraglomeraceae</taxon>
        <taxon>Paraglomus</taxon>
    </lineage>
</organism>
<evidence type="ECO:0000313" key="6">
    <source>
        <dbReference type="EMBL" id="CAG8493643.1"/>
    </source>
</evidence>
<dbReference type="OrthoDB" id="198735at2759"/>
<dbReference type="SUPFAM" id="SSF51182">
    <property type="entry name" value="RmlC-like cupins"/>
    <property type="match status" value="1"/>
</dbReference>
<evidence type="ECO:0000313" key="7">
    <source>
        <dbReference type="Proteomes" id="UP000789739"/>
    </source>
</evidence>
<feature type="binding site" evidence="2">
    <location>
        <position position="101"/>
    </location>
    <ligand>
        <name>Fe cation</name>
        <dbReference type="ChEBI" id="CHEBI:24875"/>
    </ligand>
</feature>
<dbReference type="InterPro" id="IPR003829">
    <property type="entry name" value="Pirin_N_dom"/>
</dbReference>
<dbReference type="InterPro" id="IPR014710">
    <property type="entry name" value="RmlC-like_jellyroll"/>
</dbReference>
<name>A0A9N8WR13_9GLOM</name>
<gene>
    <name evidence="6" type="ORF">PBRASI_LOCUS2240</name>
</gene>
<comment type="cofactor">
    <cofactor evidence="2">
        <name>Fe cation</name>
        <dbReference type="ChEBI" id="CHEBI:24875"/>
    </cofactor>
    <text evidence="2">Binds 1 Fe cation per subunit.</text>
</comment>
<dbReference type="InterPro" id="IPR012093">
    <property type="entry name" value="Pirin"/>
</dbReference>
<evidence type="ECO:0000259" key="4">
    <source>
        <dbReference type="Pfam" id="PF02678"/>
    </source>
</evidence>
<dbReference type="PANTHER" id="PTHR13903:SF8">
    <property type="entry name" value="PIRIN"/>
    <property type="match status" value="1"/>
</dbReference>
<dbReference type="EMBL" id="CAJVPI010000170">
    <property type="protein sequence ID" value="CAG8493643.1"/>
    <property type="molecule type" value="Genomic_DNA"/>
</dbReference>
<dbReference type="CDD" id="cd02247">
    <property type="entry name" value="cupin_pirin_C"/>
    <property type="match status" value="1"/>
</dbReference>
<accession>A0A9N8WR13</accession>
<feature type="binding site" evidence="2">
    <location>
        <position position="57"/>
    </location>
    <ligand>
        <name>Fe cation</name>
        <dbReference type="ChEBI" id="CHEBI:24875"/>
    </ligand>
</feature>
<protein>
    <submittedName>
        <fullName evidence="6">3835_t:CDS:1</fullName>
    </submittedName>
</protein>
<feature type="binding site" evidence="2">
    <location>
        <position position="103"/>
    </location>
    <ligand>
        <name>Fe cation</name>
        <dbReference type="ChEBI" id="CHEBI:24875"/>
    </ligand>
</feature>
<sequence length="295" mass="32668">MAGSIARTISKSIFAKPRPEGVGATVRRAIGGGHSYLDPFLMCDDFTVAPPAGFPDHPHRGFETVTYLLEGAIAHEDFAGNKGIIGPGDLQWMTAGKGIVHAEMPASPTPSRGIQLWLNLPADQKMIEPSYQDLKDKDIPRAQPEEGVDIKVIAGESHGVKSPVFTRTPSMMIDFSLLKGKKVRQEIPKEYRGFIYVIKGSGYFGETEHKGETAHVLFLDDNEGDHLNVEAREDDLRFVLFAGKPLNERIVQHGPFVMNADEQIFQAINDYNYCKNGFERAKNWRSSIADGVIRT</sequence>
<evidence type="ECO:0000259" key="5">
    <source>
        <dbReference type="Pfam" id="PF05726"/>
    </source>
</evidence>
<comment type="similarity">
    <text evidence="1 3">Belongs to the pirin family.</text>
</comment>
<evidence type="ECO:0000256" key="1">
    <source>
        <dbReference type="ARBA" id="ARBA00008416"/>
    </source>
</evidence>
<comment type="caution">
    <text evidence="6">The sequence shown here is derived from an EMBL/GenBank/DDBJ whole genome shotgun (WGS) entry which is preliminary data.</text>
</comment>
<dbReference type="Gene3D" id="2.60.120.10">
    <property type="entry name" value="Jelly Rolls"/>
    <property type="match status" value="2"/>
</dbReference>
<dbReference type="PIRSF" id="PIRSF006232">
    <property type="entry name" value="Pirin"/>
    <property type="match status" value="1"/>
</dbReference>
<dbReference type="GO" id="GO:0046872">
    <property type="term" value="F:metal ion binding"/>
    <property type="evidence" value="ECO:0007669"/>
    <property type="project" value="UniProtKB-KW"/>
</dbReference>
<keyword evidence="2" id="KW-0479">Metal-binding</keyword>
<keyword evidence="7" id="KW-1185">Reference proteome</keyword>
<dbReference type="Pfam" id="PF02678">
    <property type="entry name" value="Pirin"/>
    <property type="match status" value="1"/>
</dbReference>
<keyword evidence="2" id="KW-0408">Iron</keyword>
<dbReference type="Pfam" id="PF05726">
    <property type="entry name" value="Pirin_C"/>
    <property type="match status" value="1"/>
</dbReference>
<dbReference type="Proteomes" id="UP000789739">
    <property type="component" value="Unassembled WGS sequence"/>
</dbReference>
<feature type="binding site" evidence="2">
    <location>
        <position position="59"/>
    </location>
    <ligand>
        <name>Fe cation</name>
        <dbReference type="ChEBI" id="CHEBI:24875"/>
    </ligand>
</feature>
<dbReference type="InterPro" id="IPR011051">
    <property type="entry name" value="RmlC_Cupin_sf"/>
</dbReference>
<evidence type="ECO:0000256" key="3">
    <source>
        <dbReference type="RuleBase" id="RU003457"/>
    </source>
</evidence>
<reference evidence="6" key="1">
    <citation type="submission" date="2021-06" db="EMBL/GenBank/DDBJ databases">
        <authorList>
            <person name="Kallberg Y."/>
            <person name="Tangrot J."/>
            <person name="Rosling A."/>
        </authorList>
    </citation>
    <scope>NUCLEOTIDE SEQUENCE</scope>
    <source>
        <strain evidence="6">BR232B</strain>
    </source>
</reference>
<proteinExistence type="inferred from homology"/>